<accession>A0A6C0G4F0</accession>
<organism evidence="4 5">
    <name type="scientific">Paenibacillus lycopersici</name>
    <dbReference type="NCBI Taxonomy" id="2704462"/>
    <lineage>
        <taxon>Bacteria</taxon>
        <taxon>Bacillati</taxon>
        <taxon>Bacillota</taxon>
        <taxon>Bacilli</taxon>
        <taxon>Bacillales</taxon>
        <taxon>Paenibacillaceae</taxon>
        <taxon>Paenibacillus</taxon>
    </lineage>
</organism>
<proteinExistence type="predicted"/>
<evidence type="ECO:0000259" key="3">
    <source>
        <dbReference type="PROSITE" id="PS50110"/>
    </source>
</evidence>
<evidence type="ECO:0000313" key="5">
    <source>
        <dbReference type="Proteomes" id="UP000476064"/>
    </source>
</evidence>
<dbReference type="InterPro" id="IPR011006">
    <property type="entry name" value="CheY-like_superfamily"/>
</dbReference>
<gene>
    <name evidence="4" type="ORF">GXP70_21380</name>
</gene>
<dbReference type="Gene3D" id="3.40.50.2300">
    <property type="match status" value="1"/>
</dbReference>
<dbReference type="PANTHER" id="PTHR45339">
    <property type="entry name" value="HYBRID SIGNAL TRANSDUCTION HISTIDINE KINASE J"/>
    <property type="match status" value="1"/>
</dbReference>
<dbReference type="EMBL" id="CP048209">
    <property type="protein sequence ID" value="QHT62279.1"/>
    <property type="molecule type" value="Genomic_DNA"/>
</dbReference>
<protein>
    <submittedName>
        <fullName evidence="4">Response regulator</fullName>
    </submittedName>
</protein>
<dbReference type="GO" id="GO:0000160">
    <property type="term" value="P:phosphorelay signal transduction system"/>
    <property type="evidence" value="ECO:0007669"/>
    <property type="project" value="InterPro"/>
</dbReference>
<dbReference type="Proteomes" id="UP000476064">
    <property type="component" value="Chromosome"/>
</dbReference>
<dbReference type="PANTHER" id="PTHR45339:SF3">
    <property type="entry name" value="HISTIDINE KINASE"/>
    <property type="match status" value="1"/>
</dbReference>
<dbReference type="PROSITE" id="PS50110">
    <property type="entry name" value="RESPONSE_REGULATORY"/>
    <property type="match status" value="1"/>
</dbReference>
<name>A0A6C0G4F0_9BACL</name>
<dbReference type="Pfam" id="PF00072">
    <property type="entry name" value="Response_reg"/>
    <property type="match status" value="1"/>
</dbReference>
<reference evidence="4 5" key="1">
    <citation type="submission" date="2020-01" db="EMBL/GenBank/DDBJ databases">
        <title>Paenibacillus sp. nov., isolated from tomato rhizosphere.</title>
        <authorList>
            <person name="Weon H.-Y."/>
            <person name="Lee S.A."/>
        </authorList>
    </citation>
    <scope>NUCLEOTIDE SEQUENCE [LARGE SCALE GENOMIC DNA]</scope>
    <source>
        <strain evidence="4 5">12200R-189</strain>
    </source>
</reference>
<dbReference type="AlphaFoldDB" id="A0A6C0G4F0"/>
<sequence length="126" mass="13877">MTTILLVEDNEMNRDMLSRRLIRNGFRVIMAEDGRQGVDMAARERPDLILMDLSLPVLDGWEATRKLKASAATSSIPVIALTAHAMSGDEAEAIRAGCDAFDTKPIDMPRLLGKIRAALDKLRQNG</sequence>
<evidence type="ECO:0000313" key="4">
    <source>
        <dbReference type="EMBL" id="QHT62279.1"/>
    </source>
</evidence>
<dbReference type="SUPFAM" id="SSF52172">
    <property type="entry name" value="CheY-like"/>
    <property type="match status" value="1"/>
</dbReference>
<dbReference type="KEGG" id="plyc:GXP70_21380"/>
<evidence type="ECO:0000256" key="2">
    <source>
        <dbReference type="PROSITE-ProRule" id="PRU00169"/>
    </source>
</evidence>
<keyword evidence="1 2" id="KW-0597">Phosphoprotein</keyword>
<evidence type="ECO:0000256" key="1">
    <source>
        <dbReference type="ARBA" id="ARBA00022553"/>
    </source>
</evidence>
<dbReference type="RefSeq" id="WP_162358712.1">
    <property type="nucleotide sequence ID" value="NZ_CP048209.1"/>
</dbReference>
<dbReference type="SMART" id="SM00448">
    <property type="entry name" value="REC"/>
    <property type="match status" value="1"/>
</dbReference>
<keyword evidence="5" id="KW-1185">Reference proteome</keyword>
<dbReference type="InterPro" id="IPR001789">
    <property type="entry name" value="Sig_transdc_resp-reg_receiver"/>
</dbReference>
<feature type="domain" description="Response regulatory" evidence="3">
    <location>
        <begin position="3"/>
        <end position="119"/>
    </location>
</feature>
<feature type="modified residue" description="4-aspartylphosphate" evidence="2">
    <location>
        <position position="52"/>
    </location>
</feature>